<dbReference type="InterPro" id="IPR003953">
    <property type="entry name" value="FAD-dep_OxRdtase_2_FAD-bd"/>
</dbReference>
<feature type="domain" description="FAD-dependent oxidoreductase 2 FAD-binding" evidence="5">
    <location>
        <begin position="56"/>
        <end position="589"/>
    </location>
</feature>
<keyword evidence="3" id="KW-0274">FAD</keyword>
<sequence>MPLSRSMAWCSLRLARASRRLRRRRRAPIPATARIRSRCSTTNREAEVAEVERSCDVLVAGSGAAGFAAAITARLLGLDVVMVEKDAVYGGTSAQSGGIPWVPGTRYADGDPAEDTVRARTYLRHELGNRYDAAMIDAYLESGPEMVDFLEQAGAVAFKSLSPYPDYHSEIEGAALGGRGLRPVAYDGRRLGKHFATLRPPISELMLFGGMSLNGEHLHHYYAVTRSLKSFAFVTGRVARYAVDRLSGWSRGTELSSGNALIGRLAEKAFALDIPLLLSTPVVELIEEDGRIAGAVVIRDSVRQTIRARRGVIFATGGFSHDPTLRAAYFAPEASASLTSAGNEGDAARMAVARGGEIDDDMVQPATWLPMSAVLQPGGGTAFFPHLADRNKPGFITVNQRAERFVNESVSYQDFVPPMVATLAGEARREVYLICDHRALRRYGIGPVRPHPVSFGRWLRNGYLVGAPSVEGLAMKLGLDPERLAQTVARFNGYAVHGADPDFGRGSTAYQRAMGDMSHRPSPSVGPLDQAPFYAVRLVPGDIGTSVGLRTTPDAQVIGREGPIPGLYAVGNDMANPTMGVYPGPGVTLGPAMTFGYRAAKSLAQPS</sequence>
<dbReference type="InterPro" id="IPR027477">
    <property type="entry name" value="Succ_DH/fumarate_Rdtase_cat_sf"/>
</dbReference>
<proteinExistence type="predicted"/>
<dbReference type="GO" id="GO:0016491">
    <property type="term" value="F:oxidoreductase activity"/>
    <property type="evidence" value="ECO:0007669"/>
    <property type="project" value="UniProtKB-KW"/>
</dbReference>
<dbReference type="InterPro" id="IPR036188">
    <property type="entry name" value="FAD/NAD-bd_sf"/>
</dbReference>
<dbReference type="PANTHER" id="PTHR43400">
    <property type="entry name" value="FUMARATE REDUCTASE"/>
    <property type="match status" value="1"/>
</dbReference>
<protein>
    <submittedName>
        <fullName evidence="6">FAD-dependent oxidoreductase</fullName>
    </submittedName>
</protein>
<dbReference type="SUPFAM" id="SSF51905">
    <property type="entry name" value="FAD/NAD(P)-binding domain"/>
    <property type="match status" value="1"/>
</dbReference>
<dbReference type="OrthoDB" id="3178130at2"/>
<comment type="cofactor">
    <cofactor evidence="1">
        <name>FAD</name>
        <dbReference type="ChEBI" id="CHEBI:57692"/>
    </cofactor>
</comment>
<keyword evidence="2" id="KW-0285">Flavoprotein</keyword>
<evidence type="ECO:0000256" key="1">
    <source>
        <dbReference type="ARBA" id="ARBA00001974"/>
    </source>
</evidence>
<dbReference type="EMBL" id="SACN01000001">
    <property type="protein sequence ID" value="RVT94212.1"/>
    <property type="molecule type" value="Genomic_DNA"/>
</dbReference>
<evidence type="ECO:0000259" key="5">
    <source>
        <dbReference type="Pfam" id="PF00890"/>
    </source>
</evidence>
<dbReference type="AlphaFoldDB" id="A0A437M941"/>
<evidence type="ECO:0000256" key="3">
    <source>
        <dbReference type="ARBA" id="ARBA00022827"/>
    </source>
</evidence>
<keyword evidence="4" id="KW-0560">Oxidoreductase</keyword>
<accession>A0A437M941</accession>
<comment type="caution">
    <text evidence="6">The sequence shown here is derived from an EMBL/GenBank/DDBJ whole genome shotgun (WGS) entry which is preliminary data.</text>
</comment>
<dbReference type="InterPro" id="IPR050315">
    <property type="entry name" value="FAD-oxidoreductase_2"/>
</dbReference>
<evidence type="ECO:0000313" key="6">
    <source>
        <dbReference type="EMBL" id="RVT94212.1"/>
    </source>
</evidence>
<dbReference type="Pfam" id="PF00890">
    <property type="entry name" value="FAD_binding_2"/>
    <property type="match status" value="1"/>
</dbReference>
<dbReference type="SUPFAM" id="SSF56425">
    <property type="entry name" value="Succinate dehydrogenase/fumarate reductase flavoprotein, catalytic domain"/>
    <property type="match status" value="1"/>
</dbReference>
<dbReference type="Proteomes" id="UP000282971">
    <property type="component" value="Unassembled WGS sequence"/>
</dbReference>
<dbReference type="GO" id="GO:0008202">
    <property type="term" value="P:steroid metabolic process"/>
    <property type="evidence" value="ECO:0007669"/>
    <property type="project" value="UniProtKB-ARBA"/>
</dbReference>
<dbReference type="Gene3D" id="3.50.50.60">
    <property type="entry name" value="FAD/NAD(P)-binding domain"/>
    <property type="match status" value="2"/>
</dbReference>
<dbReference type="PANTHER" id="PTHR43400:SF10">
    <property type="entry name" value="3-OXOSTEROID 1-DEHYDROGENASE"/>
    <property type="match status" value="1"/>
</dbReference>
<reference evidence="6 7" key="1">
    <citation type="submission" date="2019-01" db="EMBL/GenBank/DDBJ databases">
        <authorList>
            <person name="Chen W.-M."/>
        </authorList>
    </citation>
    <scope>NUCLEOTIDE SEQUENCE [LARGE SCALE GENOMIC DNA]</scope>
    <source>
        <strain evidence="6 7">CCP-7</strain>
    </source>
</reference>
<keyword evidence="7" id="KW-1185">Reference proteome</keyword>
<evidence type="ECO:0000256" key="2">
    <source>
        <dbReference type="ARBA" id="ARBA00022630"/>
    </source>
</evidence>
<name>A0A437M941_9SPHN</name>
<gene>
    <name evidence="6" type="ORF">EOD43_10260</name>
</gene>
<evidence type="ECO:0000256" key="4">
    <source>
        <dbReference type="ARBA" id="ARBA00023002"/>
    </source>
</evidence>
<evidence type="ECO:0000313" key="7">
    <source>
        <dbReference type="Proteomes" id="UP000282971"/>
    </source>
</evidence>
<organism evidence="6 7">
    <name type="scientific">Sphingomonas crocodyli</name>
    <dbReference type="NCBI Taxonomy" id="1979270"/>
    <lineage>
        <taxon>Bacteria</taxon>
        <taxon>Pseudomonadati</taxon>
        <taxon>Pseudomonadota</taxon>
        <taxon>Alphaproteobacteria</taxon>
        <taxon>Sphingomonadales</taxon>
        <taxon>Sphingomonadaceae</taxon>
        <taxon>Sphingomonas</taxon>
    </lineage>
</organism>